<feature type="active site" description="Proton acceptor" evidence="11">
    <location>
        <position position="62"/>
    </location>
</feature>
<dbReference type="InterPro" id="IPR038107">
    <property type="entry name" value="Glycos_transf_N_sf"/>
</dbReference>
<dbReference type="EMBL" id="CP055306">
    <property type="protein sequence ID" value="QLB40373.1"/>
    <property type="molecule type" value="Genomic_DNA"/>
</dbReference>
<dbReference type="GO" id="GO:0009245">
    <property type="term" value="P:lipid A biosynthetic process"/>
    <property type="evidence" value="ECO:0007669"/>
    <property type="project" value="TreeGrafter"/>
</dbReference>
<feature type="domain" description="3-deoxy-D-manno-octulosonic-acid transferase N-terminal" evidence="15">
    <location>
        <begin position="34"/>
        <end position="212"/>
    </location>
</feature>
<keyword evidence="8" id="KW-0735">Signal-anchor</keyword>
<accession>A0A7H8UY34</accession>
<comment type="subcellular location">
    <subcellularLocation>
        <location evidence="1">Cell inner membrane</location>
        <topology evidence="1">Single-pass membrane protein</topology>
        <orientation evidence="1">Cytoplasmic side</orientation>
    </subcellularLocation>
    <subcellularLocation>
        <location evidence="13">Cell membrane</location>
    </subcellularLocation>
</comment>
<evidence type="ECO:0000256" key="5">
    <source>
        <dbReference type="ARBA" id="ARBA00019077"/>
    </source>
</evidence>
<dbReference type="GO" id="GO:0005886">
    <property type="term" value="C:plasma membrane"/>
    <property type="evidence" value="ECO:0007669"/>
    <property type="project" value="UniProtKB-SubCell"/>
</dbReference>
<evidence type="ECO:0000259" key="15">
    <source>
        <dbReference type="Pfam" id="PF04413"/>
    </source>
</evidence>
<keyword evidence="13" id="KW-0472">Membrane</keyword>
<evidence type="ECO:0000256" key="11">
    <source>
        <dbReference type="PIRSR" id="PIRSR639901-1"/>
    </source>
</evidence>
<comment type="pathway">
    <text evidence="2 13">Bacterial outer membrane biogenesis; LPS core biosynthesis.</text>
</comment>
<organism evidence="16 18">
    <name type="scientific">Mannheimia pernigra</name>
    <dbReference type="NCBI Taxonomy" id="111844"/>
    <lineage>
        <taxon>Bacteria</taxon>
        <taxon>Pseudomonadati</taxon>
        <taxon>Pseudomonadota</taxon>
        <taxon>Gammaproteobacteria</taxon>
        <taxon>Pasteurellales</taxon>
        <taxon>Pasteurellaceae</taxon>
        <taxon>Mannheimia</taxon>
    </lineage>
</organism>
<dbReference type="InterPro" id="IPR039901">
    <property type="entry name" value="Kdotransferase"/>
</dbReference>
<comment type="catalytic activity">
    <reaction evidence="10 13">
        <text>lipid IVA (E. coli) + CMP-3-deoxy-beta-D-manno-octulosonate = alpha-Kdo-(2-&gt;6)-lipid IVA (E. coli) + CMP + H(+)</text>
        <dbReference type="Rhea" id="RHEA:28066"/>
        <dbReference type="ChEBI" id="CHEBI:15378"/>
        <dbReference type="ChEBI" id="CHEBI:58603"/>
        <dbReference type="ChEBI" id="CHEBI:60364"/>
        <dbReference type="ChEBI" id="CHEBI:60377"/>
        <dbReference type="ChEBI" id="CHEBI:85987"/>
        <dbReference type="EC" id="2.4.99.12"/>
    </reaction>
</comment>
<dbReference type="Gene3D" id="3.40.50.2000">
    <property type="entry name" value="Glycogen Phosphorylase B"/>
    <property type="match status" value="1"/>
</dbReference>
<evidence type="ECO:0000256" key="13">
    <source>
        <dbReference type="RuleBase" id="RU365103"/>
    </source>
</evidence>
<dbReference type="RefSeq" id="WP_176808116.1">
    <property type="nucleotide sequence ID" value="NZ_CP055302.1"/>
</dbReference>
<evidence type="ECO:0000313" key="19">
    <source>
        <dbReference type="Proteomes" id="UP000509784"/>
    </source>
</evidence>
<protein>
    <recommendedName>
        <fullName evidence="5 13">3-deoxy-D-manno-octulosonic acid transferase</fullName>
        <shortName evidence="13">Kdo transferase</shortName>
        <ecNumber evidence="4 13">2.4.99.12</ecNumber>
    </recommendedName>
    <alternativeName>
        <fullName evidence="9 13">Lipid IV(A) 3-deoxy-D-manno-octulosonic acid transferase</fullName>
    </alternativeName>
</protein>
<accession>A0A7H8UP19</accession>
<evidence type="ECO:0000256" key="10">
    <source>
        <dbReference type="ARBA" id="ARBA00049183"/>
    </source>
</evidence>
<dbReference type="InterPro" id="IPR007507">
    <property type="entry name" value="Glycos_transf_N"/>
</dbReference>
<dbReference type="SUPFAM" id="SSF53756">
    <property type="entry name" value="UDP-Glycosyltransferase/glycogen phosphorylase"/>
    <property type="match status" value="1"/>
</dbReference>
<evidence type="ECO:0000313" key="18">
    <source>
        <dbReference type="Proteomes" id="UP000509660"/>
    </source>
</evidence>
<keyword evidence="18" id="KW-1185">Reference proteome</keyword>
<dbReference type="GO" id="GO:0043842">
    <property type="term" value="F:Kdo transferase activity"/>
    <property type="evidence" value="ECO:0007669"/>
    <property type="project" value="UniProtKB-EC"/>
</dbReference>
<dbReference type="Proteomes" id="UP000509784">
    <property type="component" value="Chromosome"/>
</dbReference>
<dbReference type="FunFam" id="3.40.50.2000:FF:000032">
    <property type="entry name" value="3-deoxy-D-manno-octulosonic acid transferase"/>
    <property type="match status" value="1"/>
</dbReference>
<dbReference type="EMBL" id="CP055305">
    <property type="protein sequence ID" value="QLB42386.1"/>
    <property type="molecule type" value="Genomic_DNA"/>
</dbReference>
<sequence>MLRLLYICLSYLLQPIVLFLMWYKGGKQPAYRKRLWERYGIYEEAEKPKAKGVVIHAASVGEVIAATPLIKAIGKQYPELPLIITTVTPTGSDRVIAAFGDSVSHFYLPYDLPDAVERFLDFVDPKLIIVIETELWPNLIRKANRRHIPFVIANARLSPRSAKRYGWIRESMKDMLNQISLIMAQDEVSKDRYLALGYNPAKMVNTGNLKFDLEITAQLRDLIVDTKEQLNLQNRAIWIAASTHEGEETLILEAHKLLLQRSPHLLLVLVPRHPERFDRVELLIEKSGLSYVKRTNNQSVSQDTKVLLGDTIGEMMILYGLADIAFVGGSLVKHGGHNPLEPIVFKIPVISGLFTYNFPEIFEKLRDVEGVIEIESSAEMLAEKVQFLLEKPSLGQEIAQSGFSVLQENQGALKRHLDLLAPYIGTE</sequence>
<evidence type="ECO:0000313" key="17">
    <source>
        <dbReference type="EMBL" id="QLB42386.1"/>
    </source>
</evidence>
<keyword evidence="6" id="KW-0997">Cell inner membrane</keyword>
<evidence type="ECO:0000256" key="6">
    <source>
        <dbReference type="ARBA" id="ARBA00022519"/>
    </source>
</evidence>
<dbReference type="Proteomes" id="UP000509660">
    <property type="component" value="Chromosome"/>
</dbReference>
<keyword evidence="13" id="KW-1003">Cell membrane</keyword>
<proteinExistence type="inferred from homology"/>
<comment type="similarity">
    <text evidence="3">Belongs to the glycosyltransferase group 1 family. Glycosyltransferase 30 subfamily.</text>
</comment>
<dbReference type="FunFam" id="3.40.50.11720:FF:000001">
    <property type="entry name" value="3-deoxy-D-manno-octulosonic acid transferase"/>
    <property type="match status" value="1"/>
</dbReference>
<feature type="domain" description="Glycosyl transferase family 1" evidence="14">
    <location>
        <begin position="238"/>
        <end position="401"/>
    </location>
</feature>
<dbReference type="Pfam" id="PF00534">
    <property type="entry name" value="Glycos_transf_1"/>
    <property type="match status" value="1"/>
</dbReference>
<name>A0A7H8UP19_9PAST</name>
<dbReference type="PANTHER" id="PTHR42755">
    <property type="entry name" value="3-DEOXY-MANNO-OCTULOSONATE CYTIDYLYLTRANSFERASE"/>
    <property type="match status" value="1"/>
</dbReference>
<keyword evidence="7 13" id="KW-0808">Transferase</keyword>
<keyword evidence="13" id="KW-0812">Transmembrane</keyword>
<dbReference type="UniPathway" id="UPA00958"/>
<feature type="site" description="Transition state stabilizer" evidence="12">
    <location>
        <position position="210"/>
    </location>
</feature>
<evidence type="ECO:0000256" key="12">
    <source>
        <dbReference type="PIRSR" id="PIRSR639901-2"/>
    </source>
</evidence>
<dbReference type="NCBIfam" id="NF004388">
    <property type="entry name" value="PRK05749.1-4"/>
    <property type="match status" value="1"/>
</dbReference>
<dbReference type="AlphaFoldDB" id="A0A7H8UP19"/>
<gene>
    <name evidence="16" type="primary">waaA</name>
    <name evidence="16" type="ORF">HV559_05550</name>
    <name evidence="17" type="ORF">HV560_05965</name>
</gene>
<evidence type="ECO:0000256" key="9">
    <source>
        <dbReference type="ARBA" id="ARBA00031445"/>
    </source>
</evidence>
<reference evidence="18 19" key="1">
    <citation type="submission" date="2020-06" db="EMBL/GenBank/DDBJ databases">
        <title>Mannheimia pernigra sp. nov. isolated from bovine respiratory tract.</title>
        <authorList>
            <person name="Kuhnert P."/>
            <person name="Akarsu-Egger H."/>
        </authorList>
    </citation>
    <scope>NUCLEOTIDE SEQUENCE [LARGE SCALE GENOMIC DNA]</scope>
    <source>
        <strain evidence="17 19">17CN0883</strain>
        <strain evidence="16 18">BNO311</strain>
    </source>
</reference>
<keyword evidence="13" id="KW-0448">Lipopolysaccharide biosynthesis</keyword>
<evidence type="ECO:0000256" key="1">
    <source>
        <dbReference type="ARBA" id="ARBA00004388"/>
    </source>
</evidence>
<evidence type="ECO:0000259" key="14">
    <source>
        <dbReference type="Pfam" id="PF00534"/>
    </source>
</evidence>
<dbReference type="Gene3D" id="3.40.50.11720">
    <property type="entry name" value="3-Deoxy-D-manno-octulosonic-acid transferase, N-terminal domain"/>
    <property type="match status" value="1"/>
</dbReference>
<feature type="transmembrane region" description="Helical" evidence="13">
    <location>
        <begin position="6"/>
        <end position="23"/>
    </location>
</feature>
<keyword evidence="16" id="KW-0328">Glycosyltransferase</keyword>
<dbReference type="InterPro" id="IPR001296">
    <property type="entry name" value="Glyco_trans_1"/>
</dbReference>
<evidence type="ECO:0000256" key="3">
    <source>
        <dbReference type="ARBA" id="ARBA00006380"/>
    </source>
</evidence>
<evidence type="ECO:0000256" key="4">
    <source>
        <dbReference type="ARBA" id="ARBA00012621"/>
    </source>
</evidence>
<keyword evidence="13" id="KW-1133">Transmembrane helix</keyword>
<evidence type="ECO:0000256" key="2">
    <source>
        <dbReference type="ARBA" id="ARBA00004713"/>
    </source>
</evidence>
<evidence type="ECO:0000256" key="8">
    <source>
        <dbReference type="ARBA" id="ARBA00022968"/>
    </source>
</evidence>
<dbReference type="PANTHER" id="PTHR42755:SF1">
    <property type="entry name" value="3-DEOXY-D-MANNO-OCTULOSONIC ACID TRANSFERASE, MITOCHONDRIAL-RELATED"/>
    <property type="match status" value="1"/>
</dbReference>
<dbReference type="GO" id="GO:0009244">
    <property type="term" value="P:lipopolysaccharide core region biosynthetic process"/>
    <property type="evidence" value="ECO:0007669"/>
    <property type="project" value="UniProtKB-UniRule"/>
</dbReference>
<dbReference type="KEGG" id="mpeg:HV560_05965"/>
<dbReference type="EC" id="2.4.99.12" evidence="4 13"/>
<comment type="function">
    <text evidence="13">Involved in lipopolysaccharide (LPS) biosynthesis. Catalyzes the transfer of 3-deoxy-D-manno-octulosonate (Kdo) residue(s) from CMP-Kdo to lipid IV(A), the tetraacyldisaccharide-1,4'-bisphosphate precursor of lipid A.</text>
</comment>
<evidence type="ECO:0000256" key="7">
    <source>
        <dbReference type="ARBA" id="ARBA00022679"/>
    </source>
</evidence>
<feature type="site" description="Transition state stabilizer" evidence="12">
    <location>
        <position position="132"/>
    </location>
</feature>
<dbReference type="Pfam" id="PF04413">
    <property type="entry name" value="Glycos_transf_N"/>
    <property type="match status" value="1"/>
</dbReference>
<evidence type="ECO:0000313" key="16">
    <source>
        <dbReference type="EMBL" id="QLB40373.1"/>
    </source>
</evidence>